<sequence length="294" mass="31528">MSKRFGIVAITGKSFDRQVLHTVTRLVEHLVGSGRTVLVESAMFGRRKPPVKAEAVGLPDLVDRAELVISVGGDGTLLRTSRLLAGRETPLMGINLGRLGFLVDVSPDNMSDVDAILAGNFVTDERILLEAWVANGDATGAKSLSLNDVVIHRWNTARMVEMEVRVEGELVTRLRSDGLIIATPTGSTAYSMASGGPIAHPGVDALLLVPVAPHSLSNRPVVLPGDVSIEVRVLGGGSKHVRVSCDSQEELPMQPGSVLTVRRSPNRVKVLHPPGYRYFEILRAKLRWGDGGSA</sequence>
<evidence type="ECO:0000256" key="2">
    <source>
        <dbReference type="ARBA" id="ARBA00022741"/>
    </source>
</evidence>
<keyword evidence="10" id="KW-1185">Reference proteome</keyword>
<feature type="binding site" evidence="8">
    <location>
        <begin position="74"/>
        <end position="75"/>
    </location>
    <ligand>
        <name>NAD(+)</name>
        <dbReference type="ChEBI" id="CHEBI:57540"/>
    </ligand>
</feature>
<comment type="catalytic activity">
    <reaction evidence="7 8">
        <text>NAD(+) + ATP = ADP + NADP(+) + H(+)</text>
        <dbReference type="Rhea" id="RHEA:18629"/>
        <dbReference type="ChEBI" id="CHEBI:15378"/>
        <dbReference type="ChEBI" id="CHEBI:30616"/>
        <dbReference type="ChEBI" id="CHEBI:57540"/>
        <dbReference type="ChEBI" id="CHEBI:58349"/>
        <dbReference type="ChEBI" id="CHEBI:456216"/>
        <dbReference type="EC" id="2.7.1.23"/>
    </reaction>
</comment>
<keyword evidence="5 8" id="KW-0521">NADP</keyword>
<feature type="binding site" evidence="8">
    <location>
        <position position="177"/>
    </location>
    <ligand>
        <name>NAD(+)</name>
        <dbReference type="ChEBI" id="CHEBI:57540"/>
    </ligand>
</feature>
<dbReference type="InterPro" id="IPR017437">
    <property type="entry name" value="ATP-NAD_kinase_PpnK-typ_C"/>
</dbReference>
<dbReference type="RefSeq" id="WP_253480501.1">
    <property type="nucleotide sequence ID" value="NZ_JALJXV010000007.1"/>
</dbReference>
<comment type="function">
    <text evidence="8">Involved in the regulation of the intracellular balance of NAD and NADP, and is a key enzyme in the biosynthesis of NADP. Catalyzes specifically the phosphorylation on 2'-hydroxyl of the adenosine moiety of NAD to yield NADP.</text>
</comment>
<dbReference type="NCBIfam" id="NF002306">
    <property type="entry name" value="PRK01231.1"/>
    <property type="match status" value="1"/>
</dbReference>
<dbReference type="GO" id="GO:0003951">
    <property type="term" value="F:NAD+ kinase activity"/>
    <property type="evidence" value="ECO:0007669"/>
    <property type="project" value="UniProtKB-UniRule"/>
</dbReference>
<dbReference type="SUPFAM" id="SSF111331">
    <property type="entry name" value="NAD kinase/diacylglycerol kinase-like"/>
    <property type="match status" value="1"/>
</dbReference>
<comment type="cofactor">
    <cofactor evidence="8">
        <name>a divalent metal cation</name>
        <dbReference type="ChEBI" id="CHEBI:60240"/>
    </cofactor>
</comment>
<feature type="binding site" evidence="8">
    <location>
        <position position="212"/>
    </location>
    <ligand>
        <name>NAD(+)</name>
        <dbReference type="ChEBI" id="CHEBI:57540"/>
    </ligand>
</feature>
<dbReference type="AlphaFoldDB" id="A0AAE3KH60"/>
<evidence type="ECO:0000256" key="8">
    <source>
        <dbReference type="HAMAP-Rule" id="MF_00361"/>
    </source>
</evidence>
<keyword evidence="3 8" id="KW-0418">Kinase</keyword>
<dbReference type="GO" id="GO:0005737">
    <property type="term" value="C:cytoplasm"/>
    <property type="evidence" value="ECO:0007669"/>
    <property type="project" value="UniProtKB-SubCell"/>
</dbReference>
<evidence type="ECO:0000313" key="10">
    <source>
        <dbReference type="Proteomes" id="UP001205843"/>
    </source>
</evidence>
<dbReference type="Pfam" id="PF20143">
    <property type="entry name" value="NAD_kinase_C"/>
    <property type="match status" value="1"/>
</dbReference>
<comment type="similarity">
    <text evidence="8">Belongs to the NAD kinase family.</text>
</comment>
<dbReference type="GO" id="GO:0051287">
    <property type="term" value="F:NAD binding"/>
    <property type="evidence" value="ECO:0007669"/>
    <property type="project" value="UniProtKB-ARBA"/>
</dbReference>
<feature type="binding site" evidence="8">
    <location>
        <position position="248"/>
    </location>
    <ligand>
        <name>NAD(+)</name>
        <dbReference type="ChEBI" id="CHEBI:57540"/>
    </ligand>
</feature>
<proteinExistence type="inferred from homology"/>
<feature type="binding site" evidence="8">
    <location>
        <position position="79"/>
    </location>
    <ligand>
        <name>NAD(+)</name>
        <dbReference type="ChEBI" id="CHEBI:57540"/>
    </ligand>
</feature>
<dbReference type="PANTHER" id="PTHR20275:SF0">
    <property type="entry name" value="NAD KINASE"/>
    <property type="match status" value="1"/>
</dbReference>
<dbReference type="PANTHER" id="PTHR20275">
    <property type="entry name" value="NAD KINASE"/>
    <property type="match status" value="1"/>
</dbReference>
<keyword evidence="2 8" id="KW-0547">Nucleotide-binding</keyword>
<keyword evidence="8" id="KW-0963">Cytoplasm</keyword>
<evidence type="ECO:0000256" key="1">
    <source>
        <dbReference type="ARBA" id="ARBA00022679"/>
    </source>
</evidence>
<keyword evidence="4 8" id="KW-0067">ATP-binding</keyword>
<dbReference type="GO" id="GO:0006741">
    <property type="term" value="P:NADP+ biosynthetic process"/>
    <property type="evidence" value="ECO:0007669"/>
    <property type="project" value="UniProtKB-UniRule"/>
</dbReference>
<dbReference type="Gene3D" id="3.40.50.10330">
    <property type="entry name" value="Probable inorganic polyphosphate/atp-NAD kinase, domain 1"/>
    <property type="match status" value="1"/>
</dbReference>
<dbReference type="GO" id="GO:0005524">
    <property type="term" value="F:ATP binding"/>
    <property type="evidence" value="ECO:0007669"/>
    <property type="project" value="UniProtKB-KW"/>
</dbReference>
<gene>
    <name evidence="8" type="primary">nadK</name>
    <name evidence="9" type="ORF">J2T57_003167</name>
</gene>
<evidence type="ECO:0000256" key="3">
    <source>
        <dbReference type="ARBA" id="ARBA00022777"/>
    </source>
</evidence>
<dbReference type="Gene3D" id="2.60.200.30">
    <property type="entry name" value="Probable inorganic polyphosphate/atp-NAD kinase, domain 2"/>
    <property type="match status" value="1"/>
</dbReference>
<evidence type="ECO:0000256" key="7">
    <source>
        <dbReference type="ARBA" id="ARBA00047925"/>
    </source>
</evidence>
<dbReference type="EMBL" id="JALJXV010000007">
    <property type="protein sequence ID" value="MCP1676012.1"/>
    <property type="molecule type" value="Genomic_DNA"/>
</dbReference>
<accession>A0AAE3KH60</accession>
<feature type="binding site" evidence="8">
    <location>
        <begin position="147"/>
        <end position="148"/>
    </location>
    <ligand>
        <name>NAD(+)</name>
        <dbReference type="ChEBI" id="CHEBI:57540"/>
    </ligand>
</feature>
<evidence type="ECO:0000256" key="6">
    <source>
        <dbReference type="ARBA" id="ARBA00023027"/>
    </source>
</evidence>
<dbReference type="GO" id="GO:0019674">
    <property type="term" value="P:NAD+ metabolic process"/>
    <property type="evidence" value="ECO:0007669"/>
    <property type="project" value="InterPro"/>
</dbReference>
<evidence type="ECO:0000256" key="4">
    <source>
        <dbReference type="ARBA" id="ARBA00022840"/>
    </source>
</evidence>
<dbReference type="InterPro" id="IPR016064">
    <property type="entry name" value="NAD/diacylglycerol_kinase_sf"/>
</dbReference>
<dbReference type="EC" id="2.7.1.23" evidence="8"/>
<comment type="caution">
    <text evidence="9">The sequence shown here is derived from an EMBL/GenBank/DDBJ whole genome shotgun (WGS) entry which is preliminary data.</text>
</comment>
<evidence type="ECO:0000256" key="5">
    <source>
        <dbReference type="ARBA" id="ARBA00022857"/>
    </source>
</evidence>
<dbReference type="InterPro" id="IPR017438">
    <property type="entry name" value="ATP-NAD_kinase_N"/>
</dbReference>
<dbReference type="HAMAP" id="MF_00361">
    <property type="entry name" value="NAD_kinase"/>
    <property type="match status" value="1"/>
</dbReference>
<dbReference type="InterPro" id="IPR002504">
    <property type="entry name" value="NADK"/>
</dbReference>
<keyword evidence="1 8" id="KW-0808">Transferase</keyword>
<organism evidence="9 10">
    <name type="scientific">Natronocella acetinitrilica</name>
    <dbReference type="NCBI Taxonomy" id="414046"/>
    <lineage>
        <taxon>Bacteria</taxon>
        <taxon>Pseudomonadati</taxon>
        <taxon>Pseudomonadota</taxon>
        <taxon>Gammaproteobacteria</taxon>
        <taxon>Chromatiales</taxon>
        <taxon>Ectothiorhodospiraceae</taxon>
        <taxon>Natronocella</taxon>
    </lineage>
</organism>
<feature type="binding site" evidence="8">
    <location>
        <position position="158"/>
    </location>
    <ligand>
        <name>NAD(+)</name>
        <dbReference type="ChEBI" id="CHEBI:57540"/>
    </ligand>
</feature>
<feature type="active site" description="Proton acceptor" evidence="8">
    <location>
        <position position="74"/>
    </location>
</feature>
<comment type="caution">
    <text evidence="8">Lacks conserved residue(s) required for the propagation of feature annotation.</text>
</comment>
<dbReference type="Pfam" id="PF01513">
    <property type="entry name" value="NAD_kinase"/>
    <property type="match status" value="1"/>
</dbReference>
<protein>
    <recommendedName>
        <fullName evidence="8">NAD kinase</fullName>
        <ecNumber evidence="8">2.7.1.23</ecNumber>
    </recommendedName>
    <alternativeName>
        <fullName evidence="8">ATP-dependent NAD kinase</fullName>
    </alternativeName>
</protein>
<dbReference type="GO" id="GO:0046872">
    <property type="term" value="F:metal ion binding"/>
    <property type="evidence" value="ECO:0007669"/>
    <property type="project" value="UniProtKB-UniRule"/>
</dbReference>
<dbReference type="Proteomes" id="UP001205843">
    <property type="component" value="Unassembled WGS sequence"/>
</dbReference>
<evidence type="ECO:0000313" key="9">
    <source>
        <dbReference type="EMBL" id="MCP1676012.1"/>
    </source>
</evidence>
<feature type="binding site" evidence="8">
    <location>
        <position position="175"/>
    </location>
    <ligand>
        <name>NAD(+)</name>
        <dbReference type="ChEBI" id="CHEBI:57540"/>
    </ligand>
</feature>
<dbReference type="FunFam" id="2.60.200.30:FF:000009">
    <property type="entry name" value="Poly(P)/ATP NAD kinase"/>
    <property type="match status" value="1"/>
</dbReference>
<keyword evidence="6 8" id="KW-0520">NAD</keyword>
<comment type="subcellular location">
    <subcellularLocation>
        <location evidence="8">Cytoplasm</location>
    </subcellularLocation>
</comment>
<reference evidence="9" key="1">
    <citation type="submission" date="2022-03" db="EMBL/GenBank/DDBJ databases">
        <title>Genomic Encyclopedia of Type Strains, Phase III (KMG-III): the genomes of soil and plant-associated and newly described type strains.</title>
        <authorList>
            <person name="Whitman W."/>
        </authorList>
    </citation>
    <scope>NUCLEOTIDE SEQUENCE</scope>
    <source>
        <strain evidence="9">ANL 6-2</strain>
    </source>
</reference>
<name>A0AAE3KH60_9GAMM</name>